<name>A0A5C7FA96_9BACT</name>
<dbReference type="OrthoDB" id="1492717at2"/>
<evidence type="ECO:0000256" key="1">
    <source>
        <dbReference type="SAM" id="Phobius"/>
    </source>
</evidence>
<keyword evidence="1" id="KW-0472">Membrane</keyword>
<comment type="caution">
    <text evidence="2">The sequence shown here is derived from an EMBL/GenBank/DDBJ whole genome shotgun (WGS) entry which is preliminary data.</text>
</comment>
<organism evidence="2 3">
    <name type="scientific">Neolewinella aurantiaca</name>
    <dbReference type="NCBI Taxonomy" id="2602767"/>
    <lineage>
        <taxon>Bacteria</taxon>
        <taxon>Pseudomonadati</taxon>
        <taxon>Bacteroidota</taxon>
        <taxon>Saprospiria</taxon>
        <taxon>Saprospirales</taxon>
        <taxon>Lewinellaceae</taxon>
        <taxon>Neolewinella</taxon>
    </lineage>
</organism>
<reference evidence="2 3" key="1">
    <citation type="submission" date="2019-08" db="EMBL/GenBank/DDBJ databases">
        <title>Lewinella sp. strain SSH13 Genome sequencing and assembly.</title>
        <authorList>
            <person name="Kim I."/>
        </authorList>
    </citation>
    <scope>NUCLEOTIDE SEQUENCE [LARGE SCALE GENOMIC DNA]</scope>
    <source>
        <strain evidence="2 3">SSH13</strain>
    </source>
</reference>
<protein>
    <submittedName>
        <fullName evidence="2">Uncharacterized protein</fullName>
    </submittedName>
</protein>
<dbReference type="EMBL" id="VOXD01000037">
    <property type="protein sequence ID" value="TXF87053.1"/>
    <property type="molecule type" value="Genomic_DNA"/>
</dbReference>
<evidence type="ECO:0000313" key="2">
    <source>
        <dbReference type="EMBL" id="TXF87053.1"/>
    </source>
</evidence>
<keyword evidence="3" id="KW-1185">Reference proteome</keyword>
<dbReference type="Proteomes" id="UP000321907">
    <property type="component" value="Unassembled WGS sequence"/>
</dbReference>
<proteinExistence type="predicted"/>
<evidence type="ECO:0000313" key="3">
    <source>
        <dbReference type="Proteomes" id="UP000321907"/>
    </source>
</evidence>
<sequence length="200" mass="22139">MKEKNAKTLRDALERLRSHEAPASVWDGIVGGLKPVLSDKLPTYTPAAGVWNAISREMEHTDEAVAQQRLAKERRLPLRKLAGVAAAIALLVTIGLGLNQEVQARQTVSITYSQEVAPAKKAADWNLDDESFDHAFAEIEARNEPTLNNLGQELGELTEASNEIKAMLVSYGEDDPGLIRKLGEIERDRSDVYRRIIVEL</sequence>
<accession>A0A5C7FA96</accession>
<gene>
    <name evidence="2" type="ORF">FUA23_18840</name>
</gene>
<feature type="transmembrane region" description="Helical" evidence="1">
    <location>
        <begin position="81"/>
        <end position="98"/>
    </location>
</feature>
<keyword evidence="1" id="KW-0812">Transmembrane</keyword>
<dbReference type="RefSeq" id="WP_147932323.1">
    <property type="nucleotide sequence ID" value="NZ_VOXD01000037.1"/>
</dbReference>
<dbReference type="AlphaFoldDB" id="A0A5C7FA96"/>
<keyword evidence="1" id="KW-1133">Transmembrane helix</keyword>